<proteinExistence type="inferred from homology"/>
<dbReference type="GO" id="GO:0016846">
    <property type="term" value="F:carbon-sulfur lyase activity"/>
    <property type="evidence" value="ECO:0007669"/>
    <property type="project" value="TreeGrafter"/>
</dbReference>
<dbReference type="InterPro" id="IPR015424">
    <property type="entry name" value="PyrdxlP-dep_Trfase"/>
</dbReference>
<dbReference type="PANTHER" id="PTHR11808">
    <property type="entry name" value="TRANS-SULFURATION ENZYME FAMILY MEMBER"/>
    <property type="match status" value="1"/>
</dbReference>
<dbReference type="SUPFAM" id="SSF53383">
    <property type="entry name" value="PLP-dependent transferases"/>
    <property type="match status" value="1"/>
</dbReference>
<dbReference type="InterPro" id="IPR000277">
    <property type="entry name" value="Cys/Met-Metab_PyrdxlP-dep_enz"/>
</dbReference>
<protein>
    <submittedName>
        <fullName evidence="6">Cystathionine gamma-synthase/O-acetylhomoserine (Thiol)-lyase</fullName>
        <ecNumber evidence="6">2.5.1.-</ecNumber>
    </submittedName>
</protein>
<organism evidence="6 7">
    <name type="scientific">Filibacter tadaridae</name>
    <dbReference type="NCBI Taxonomy" id="2483811"/>
    <lineage>
        <taxon>Bacteria</taxon>
        <taxon>Bacillati</taxon>
        <taxon>Bacillota</taxon>
        <taxon>Bacilli</taxon>
        <taxon>Bacillales</taxon>
        <taxon>Caryophanaceae</taxon>
        <taxon>Filibacter</taxon>
    </lineage>
</organism>
<name>A0A3P5XHI2_9BACL</name>
<dbReference type="CDD" id="cd00614">
    <property type="entry name" value="CGS_like"/>
    <property type="match status" value="1"/>
</dbReference>
<gene>
    <name evidence="6" type="primary">metI</name>
    <name evidence="6" type="ORF">FILTAD_01782</name>
</gene>
<dbReference type="InterPro" id="IPR015421">
    <property type="entry name" value="PyrdxlP-dep_Trfase_major"/>
</dbReference>
<keyword evidence="7" id="KW-1185">Reference proteome</keyword>
<evidence type="ECO:0000313" key="6">
    <source>
        <dbReference type="EMBL" id="VDC28162.1"/>
    </source>
</evidence>
<comment type="cofactor">
    <cofactor evidence="1 5">
        <name>pyridoxal 5'-phosphate</name>
        <dbReference type="ChEBI" id="CHEBI:597326"/>
    </cofactor>
</comment>
<accession>A0A3P5XHI2</accession>
<keyword evidence="6" id="KW-0456">Lyase</keyword>
<dbReference type="PANTHER" id="PTHR11808:SF90">
    <property type="entry name" value="CYSTATHIONINE GAMMA-SYNTHASE"/>
    <property type="match status" value="1"/>
</dbReference>
<evidence type="ECO:0000313" key="7">
    <source>
        <dbReference type="Proteomes" id="UP000270468"/>
    </source>
</evidence>
<dbReference type="GO" id="GO:0019346">
    <property type="term" value="P:transsulfuration"/>
    <property type="evidence" value="ECO:0007669"/>
    <property type="project" value="InterPro"/>
</dbReference>
<dbReference type="EC" id="2.5.1.-" evidence="6"/>
<dbReference type="NCBIfam" id="NF006095">
    <property type="entry name" value="PRK08247.1"/>
    <property type="match status" value="1"/>
</dbReference>
<dbReference type="AlphaFoldDB" id="A0A3P5XHI2"/>
<dbReference type="GO" id="GO:0016740">
    <property type="term" value="F:transferase activity"/>
    <property type="evidence" value="ECO:0007669"/>
    <property type="project" value="UniProtKB-KW"/>
</dbReference>
<dbReference type="Proteomes" id="UP000270468">
    <property type="component" value="Unassembled WGS sequence"/>
</dbReference>
<reference evidence="6 7" key="1">
    <citation type="submission" date="2018-11" db="EMBL/GenBank/DDBJ databases">
        <authorList>
            <person name="Criscuolo A."/>
        </authorList>
    </citation>
    <scope>NUCLEOTIDE SEQUENCE [LARGE SCALE GENOMIC DNA]</scope>
    <source>
        <strain evidence="6">ATB-66</strain>
    </source>
</reference>
<dbReference type="Pfam" id="PF01053">
    <property type="entry name" value="Cys_Met_Meta_PP"/>
    <property type="match status" value="1"/>
</dbReference>
<evidence type="ECO:0000256" key="4">
    <source>
        <dbReference type="PIRSR" id="PIRSR001434-2"/>
    </source>
</evidence>
<keyword evidence="6" id="KW-0808">Transferase</keyword>
<dbReference type="FunFam" id="3.90.1150.10:FF:000070">
    <property type="entry name" value="Putative cystathionine gamma-synthase"/>
    <property type="match status" value="1"/>
</dbReference>
<dbReference type="FunFam" id="3.40.640.10:FF:000009">
    <property type="entry name" value="Cystathionine gamma-synthase homolog"/>
    <property type="match status" value="1"/>
</dbReference>
<dbReference type="Gene3D" id="3.90.1150.10">
    <property type="entry name" value="Aspartate Aminotransferase, domain 1"/>
    <property type="match status" value="2"/>
</dbReference>
<dbReference type="RefSeq" id="WP_124070268.1">
    <property type="nucleotide sequence ID" value="NZ_CBCRXF010000005.1"/>
</dbReference>
<evidence type="ECO:0000256" key="2">
    <source>
        <dbReference type="ARBA" id="ARBA00009077"/>
    </source>
</evidence>
<dbReference type="EMBL" id="UXAV01000041">
    <property type="protein sequence ID" value="VDC28162.1"/>
    <property type="molecule type" value="Genomic_DNA"/>
</dbReference>
<dbReference type="InterPro" id="IPR015422">
    <property type="entry name" value="PyrdxlP-dep_Trfase_small"/>
</dbReference>
<dbReference type="OrthoDB" id="9780685at2"/>
<evidence type="ECO:0000256" key="3">
    <source>
        <dbReference type="ARBA" id="ARBA00022898"/>
    </source>
</evidence>
<dbReference type="InterPro" id="IPR054542">
    <property type="entry name" value="Cys_met_metab_PP"/>
</dbReference>
<dbReference type="GO" id="GO:0005737">
    <property type="term" value="C:cytoplasm"/>
    <property type="evidence" value="ECO:0007669"/>
    <property type="project" value="TreeGrafter"/>
</dbReference>
<dbReference type="GO" id="GO:0030170">
    <property type="term" value="F:pyridoxal phosphate binding"/>
    <property type="evidence" value="ECO:0007669"/>
    <property type="project" value="InterPro"/>
</dbReference>
<evidence type="ECO:0000256" key="1">
    <source>
        <dbReference type="ARBA" id="ARBA00001933"/>
    </source>
</evidence>
<evidence type="ECO:0000256" key="5">
    <source>
        <dbReference type="RuleBase" id="RU362118"/>
    </source>
</evidence>
<comment type="similarity">
    <text evidence="2 5">Belongs to the trans-sulfuration enzymes family.</text>
</comment>
<dbReference type="PROSITE" id="PS00868">
    <property type="entry name" value="CYS_MET_METAB_PP"/>
    <property type="match status" value="1"/>
</dbReference>
<dbReference type="PIRSF" id="PIRSF001434">
    <property type="entry name" value="CGS"/>
    <property type="match status" value="1"/>
</dbReference>
<keyword evidence="3 4" id="KW-0663">Pyridoxal phosphate</keyword>
<feature type="modified residue" description="N6-(pyridoxal phosphate)lysine" evidence="4">
    <location>
        <position position="198"/>
    </location>
</feature>
<dbReference type="Gene3D" id="3.40.640.10">
    <property type="entry name" value="Type I PLP-dependent aspartate aminotransferase-like (Major domain)"/>
    <property type="match status" value="1"/>
</dbReference>
<sequence>MTKRSLETTLVQLGNNSDPKTGAVNPPIYLSTAYKHEGLGKSTGYDYTRTKNPTRSILEEGIAQLEGGDAGFACSSGMAAIQLVLSLFRPEDELIVPEDIYGGTYRLLKQYSDVYSIGTTYTDFSDVNETEKLITVKTKALFIETPTNPLMQEFDIRQYAELARKYDLLLIVDNTFLTPYFQRPIELGADIVVHSATKYIGGHNDVLSGLVVAKGDKLCKDLASNHNAIGAVLSPTDSWLIIRGLKTLHLRMKQHDANAKIIANYLKSEPLVVDVLYPGEGGMLSFRLQESELVEPFLENLQLITFAESLGGVESFITYPATQTHADIPREERIRRGVDDRLLRFSVGVEEADDLIADLRQVFASMKSKMLQPGL</sequence>